<dbReference type="Proteomes" id="UP001595752">
    <property type="component" value="Unassembled WGS sequence"/>
</dbReference>
<protein>
    <submittedName>
        <fullName evidence="2">CYTH domain-containing protein</fullName>
    </submittedName>
</protein>
<gene>
    <name evidence="2" type="ORF">ACFOU2_13255</name>
</gene>
<comment type="caution">
    <text evidence="2">The sequence shown here is derived from an EMBL/GenBank/DDBJ whole genome shotgun (WGS) entry which is preliminary data.</text>
</comment>
<dbReference type="CDD" id="cd07762">
    <property type="entry name" value="CYTH-like_Pase_1"/>
    <property type="match status" value="1"/>
</dbReference>
<dbReference type="Gene3D" id="2.40.320.10">
    <property type="entry name" value="Hypothetical Protein Pfu-838710-001"/>
    <property type="match status" value="1"/>
</dbReference>
<organism evidence="2 3">
    <name type="scientific">Bacillus songklensis</name>
    <dbReference type="NCBI Taxonomy" id="1069116"/>
    <lineage>
        <taxon>Bacteria</taxon>
        <taxon>Bacillati</taxon>
        <taxon>Bacillota</taxon>
        <taxon>Bacilli</taxon>
        <taxon>Bacillales</taxon>
        <taxon>Bacillaceae</taxon>
        <taxon>Bacillus</taxon>
    </lineage>
</organism>
<proteinExistence type="predicted"/>
<dbReference type="RefSeq" id="WP_377915840.1">
    <property type="nucleotide sequence ID" value="NZ_JBHRZT010000052.1"/>
</dbReference>
<name>A0ABV8B2E3_9BACI</name>
<sequence>MKQEVEIEFKNLLTEEEFHTLTSHFSLGEDDFMTQENHYFDTTDFQLKTHGSALRIRKKGDTYVLTLKQPHENGLLESHQPLSFQEADYLINGKGTVAGDIAELIKRLGVDVTKLFYFGTLTTKRAQLFYKDGLLVLDHSFYLNRDDYELEFEAKNFQLGQQQFKELLQQFHIPIRQTDNKIRRFYQLKYSQISEE</sequence>
<reference evidence="3" key="1">
    <citation type="journal article" date="2019" name="Int. J. Syst. Evol. Microbiol.">
        <title>The Global Catalogue of Microorganisms (GCM) 10K type strain sequencing project: providing services to taxonomists for standard genome sequencing and annotation.</title>
        <authorList>
            <consortium name="The Broad Institute Genomics Platform"/>
            <consortium name="The Broad Institute Genome Sequencing Center for Infectious Disease"/>
            <person name="Wu L."/>
            <person name="Ma J."/>
        </authorList>
    </citation>
    <scope>NUCLEOTIDE SEQUENCE [LARGE SCALE GENOMIC DNA]</scope>
    <source>
        <strain evidence="3">CCUG 61889</strain>
    </source>
</reference>
<dbReference type="PROSITE" id="PS51707">
    <property type="entry name" value="CYTH"/>
    <property type="match status" value="1"/>
</dbReference>
<dbReference type="InterPro" id="IPR023577">
    <property type="entry name" value="CYTH_domain"/>
</dbReference>
<dbReference type="PIRSF" id="PIRSF012526">
    <property type="entry name" value="CYTH_UCP012526"/>
    <property type="match status" value="1"/>
</dbReference>
<dbReference type="SUPFAM" id="SSF55154">
    <property type="entry name" value="CYTH-like phosphatases"/>
    <property type="match status" value="1"/>
</dbReference>
<dbReference type="Pfam" id="PF01928">
    <property type="entry name" value="CYTH"/>
    <property type="match status" value="1"/>
</dbReference>
<dbReference type="SMART" id="SM01118">
    <property type="entry name" value="CYTH"/>
    <property type="match status" value="1"/>
</dbReference>
<evidence type="ECO:0000313" key="2">
    <source>
        <dbReference type="EMBL" id="MFC3884417.1"/>
    </source>
</evidence>
<keyword evidence="3" id="KW-1185">Reference proteome</keyword>
<feature type="domain" description="CYTH" evidence="1">
    <location>
        <begin position="4"/>
        <end position="192"/>
    </location>
</feature>
<evidence type="ECO:0000313" key="3">
    <source>
        <dbReference type="Proteomes" id="UP001595752"/>
    </source>
</evidence>
<accession>A0ABV8B2E3</accession>
<dbReference type="EMBL" id="JBHRZT010000052">
    <property type="protein sequence ID" value="MFC3884417.1"/>
    <property type="molecule type" value="Genomic_DNA"/>
</dbReference>
<dbReference type="InterPro" id="IPR009195">
    <property type="entry name" value="Uncharacterised_YjbK"/>
</dbReference>
<dbReference type="InterPro" id="IPR033469">
    <property type="entry name" value="CYTH-like_dom_sf"/>
</dbReference>
<evidence type="ECO:0000259" key="1">
    <source>
        <dbReference type="PROSITE" id="PS51707"/>
    </source>
</evidence>